<gene>
    <name evidence="9" type="primary">katG</name>
    <name evidence="12" type="ORF">FKW77_010397</name>
</gene>
<evidence type="ECO:0000256" key="6">
    <source>
        <dbReference type="ARBA" id="ARBA00023324"/>
    </source>
</evidence>
<proteinExistence type="inferred from homology"/>
<dbReference type="InterPro" id="IPR019794">
    <property type="entry name" value="Peroxidases_AS"/>
</dbReference>
<evidence type="ECO:0000313" key="13">
    <source>
        <dbReference type="Proteomes" id="UP000316270"/>
    </source>
</evidence>
<dbReference type="STRING" id="50376.A0A517L6F6"/>
<evidence type="ECO:0000256" key="4">
    <source>
        <dbReference type="ARBA" id="ARBA00023002"/>
    </source>
</evidence>
<evidence type="ECO:0000313" key="12">
    <source>
        <dbReference type="EMBL" id="QDS71219.1"/>
    </source>
</evidence>
<dbReference type="EMBL" id="CP042189">
    <property type="protein sequence ID" value="QDS71219.1"/>
    <property type="molecule type" value="Genomic_DNA"/>
</dbReference>
<comment type="cofactor">
    <cofactor evidence="9">
        <name>heme b</name>
        <dbReference type="ChEBI" id="CHEBI:60344"/>
    </cofactor>
    <text evidence="9">Binds 1 heme b (iron(II)-protoporphyrin IX) group per monomer.</text>
</comment>
<keyword evidence="13" id="KW-1185">Reference proteome</keyword>
<dbReference type="Gene3D" id="1.10.420.10">
    <property type="entry name" value="Peroxidase, domain 2"/>
    <property type="match status" value="2"/>
</dbReference>
<feature type="site" description="Transition state stabilizer" evidence="9">
    <location>
        <position position="86"/>
    </location>
</feature>
<dbReference type="PROSITE" id="PS50873">
    <property type="entry name" value="PEROXIDASE_4"/>
    <property type="match status" value="1"/>
</dbReference>
<evidence type="ECO:0000256" key="5">
    <source>
        <dbReference type="ARBA" id="ARBA00023004"/>
    </source>
</evidence>
<dbReference type="Proteomes" id="UP000316270">
    <property type="component" value="Chromosome 5"/>
</dbReference>
<feature type="active site" description="Proton acceptor" evidence="9">
    <location>
        <position position="90"/>
    </location>
</feature>
<keyword evidence="1 9" id="KW-0575">Peroxidase</keyword>
<comment type="caution">
    <text evidence="9">Lacks conserved residue(s) required for the propagation of feature annotation.</text>
</comment>
<keyword evidence="5 9" id="KW-0408">Iron</keyword>
<comment type="catalytic activity">
    <reaction evidence="8 9 10">
        <text>H2O2 + AH2 = A + 2 H2O</text>
        <dbReference type="Rhea" id="RHEA:30275"/>
        <dbReference type="ChEBI" id="CHEBI:13193"/>
        <dbReference type="ChEBI" id="CHEBI:15377"/>
        <dbReference type="ChEBI" id="CHEBI:16240"/>
        <dbReference type="ChEBI" id="CHEBI:17499"/>
        <dbReference type="EC" id="1.11.1.21"/>
    </reaction>
</comment>
<feature type="domain" description="Plant heme peroxidase family profile" evidence="11">
    <location>
        <begin position="123"/>
        <end position="407"/>
    </location>
</feature>
<sequence>MLPNVKTANVGGGGTQNEDLWPNQLSLAILRQSNPNSNPYKAYWDYAQAFKTLDYKGLKADLKKLMTDSQDWWPADYGNYGGFFIRLAWHAAGTYRVTDGRGGAGGGQQRFAPLNSWPDNGNLDKARRLLWPIKQKYGEKISWADLMVLSGNVALENAGFKTFGFAGGRPDTWEADQSVYWGGEKKFMDNDVRYAGSKDFLHRELETPLAAAHFGLIYVNPEGPNGTPDPIASARDIRTTFARMAMNDFETVSLIAGGHSLGKTHGAGSPDLVGPEPQGSCIESQGLGWSNRYKSGVGTHATTSGLEVIWTKTPTKWSSPPQYLDYLFRFEWEKTKSPGGANQWVASNATAFIPDPFSKEPSAMRKPTMLTSDLALRMDPAYEKISRDFLAHPAKFEDAFARSWFKLLHRDMGPAVRWLGPEQPTEELIWTDPIPARDHELIDSNDITNLKKDILGTGINVTKLIAVAWASASTYRNSDKRGGANGARILLAPQKDWKVNNPEDITEVATALQGVQKKFQTGDKKVSMADLIVLAGVAGLEVAAKTNVPFTPGRMDTTAEKTDVDSFKWLEPTADGFRNYGASTPRLTLEQQLVDKAHLLALSPPEMTALVGGMRTMNLNFDKSNLGVLTNKPGQLTNDFFVNLLDMKTKWVGTGRGDVFDGVDRVTGAKRWTATRTDLIFGSHPELRALSEVYAQAGGEEKLKADFVAAWTKVMNSDRFDLPRHP</sequence>
<dbReference type="InterPro" id="IPR002016">
    <property type="entry name" value="Haem_peroxidase"/>
</dbReference>
<dbReference type="PRINTS" id="PR00458">
    <property type="entry name" value="PEROXIDASE"/>
</dbReference>
<evidence type="ECO:0000256" key="7">
    <source>
        <dbReference type="ARBA" id="ARBA00049145"/>
    </source>
</evidence>
<evidence type="ECO:0000256" key="8">
    <source>
        <dbReference type="ARBA" id="ARBA00051651"/>
    </source>
</evidence>
<evidence type="ECO:0000256" key="2">
    <source>
        <dbReference type="ARBA" id="ARBA00022617"/>
    </source>
</evidence>
<dbReference type="InterPro" id="IPR000763">
    <property type="entry name" value="Catalase_peroxidase"/>
</dbReference>
<protein>
    <recommendedName>
        <fullName evidence="9 10">Catalase-peroxidase</fullName>
        <shortName evidence="9">CP</shortName>
        <ecNumber evidence="9 10">1.11.1.21</ecNumber>
    </recommendedName>
    <alternativeName>
        <fullName evidence="9">Peroxidase/catalase</fullName>
    </alternativeName>
</protein>
<evidence type="ECO:0000259" key="11">
    <source>
        <dbReference type="PROSITE" id="PS50873"/>
    </source>
</evidence>
<dbReference type="PROSITE" id="PS00436">
    <property type="entry name" value="PEROXIDASE_2"/>
    <property type="match status" value="1"/>
</dbReference>
<dbReference type="EC" id="1.11.1.21" evidence="9 10"/>
<dbReference type="GO" id="GO:0070301">
    <property type="term" value="P:cellular response to hydrogen peroxide"/>
    <property type="evidence" value="ECO:0007669"/>
    <property type="project" value="TreeGrafter"/>
</dbReference>
<dbReference type="FunFam" id="1.10.520.10:FF:000002">
    <property type="entry name" value="Catalase-peroxidase"/>
    <property type="match status" value="1"/>
</dbReference>
<evidence type="ECO:0000256" key="3">
    <source>
        <dbReference type="ARBA" id="ARBA00022723"/>
    </source>
</evidence>
<dbReference type="FunFam" id="1.10.420.10:FF:000004">
    <property type="entry name" value="Catalase-peroxidase"/>
    <property type="match status" value="1"/>
</dbReference>
<dbReference type="GO" id="GO:0020037">
    <property type="term" value="F:heme binding"/>
    <property type="evidence" value="ECO:0007669"/>
    <property type="project" value="InterPro"/>
</dbReference>
<dbReference type="Gene3D" id="1.10.520.10">
    <property type="match status" value="2"/>
</dbReference>
<keyword evidence="2 9" id="KW-0349">Heme</keyword>
<dbReference type="GO" id="GO:0005829">
    <property type="term" value="C:cytosol"/>
    <property type="evidence" value="ECO:0007669"/>
    <property type="project" value="TreeGrafter"/>
</dbReference>
<dbReference type="PANTHER" id="PTHR30555:SF0">
    <property type="entry name" value="CATALASE-PEROXIDASE"/>
    <property type="match status" value="1"/>
</dbReference>
<dbReference type="SUPFAM" id="SSF48113">
    <property type="entry name" value="Heme-dependent peroxidases"/>
    <property type="match status" value="2"/>
</dbReference>
<comment type="similarity">
    <text evidence="9 10">Belongs to the peroxidase family. Peroxidase/catalase subfamily.</text>
</comment>
<evidence type="ECO:0000256" key="9">
    <source>
        <dbReference type="HAMAP-Rule" id="MF_03108"/>
    </source>
</evidence>
<dbReference type="NCBIfam" id="TIGR00198">
    <property type="entry name" value="cat_per_HPI"/>
    <property type="match status" value="1"/>
</dbReference>
<evidence type="ECO:0000256" key="1">
    <source>
        <dbReference type="ARBA" id="ARBA00022559"/>
    </source>
</evidence>
<keyword evidence="6 9" id="KW-0376">Hydrogen peroxide</keyword>
<dbReference type="GO" id="GO:0046872">
    <property type="term" value="F:metal ion binding"/>
    <property type="evidence" value="ECO:0007669"/>
    <property type="project" value="UniProtKB-KW"/>
</dbReference>
<dbReference type="GO" id="GO:0042744">
    <property type="term" value="P:hydrogen peroxide catabolic process"/>
    <property type="evidence" value="ECO:0007669"/>
    <property type="project" value="UniProtKB-KW"/>
</dbReference>
<comment type="PTM">
    <text evidence="9">Formation of the three residue Trp-Tyr-Met cross-link is important for the catalase, but not the peroxidase activity of the enzyme.</text>
</comment>
<keyword evidence="3 9" id="KW-0479">Metal-binding</keyword>
<dbReference type="OrthoDB" id="407695at2759"/>
<dbReference type="HAMAP" id="MF_01961">
    <property type="entry name" value="Catal_peroxid"/>
    <property type="match status" value="1"/>
</dbReference>
<evidence type="ECO:0000256" key="10">
    <source>
        <dbReference type="RuleBase" id="RU003451"/>
    </source>
</evidence>
<name>A0A517L6F6_9PEZI</name>
<dbReference type="Pfam" id="PF00141">
    <property type="entry name" value="peroxidase"/>
    <property type="match status" value="2"/>
</dbReference>
<dbReference type="InterPro" id="IPR010255">
    <property type="entry name" value="Haem_peroxidase_sf"/>
</dbReference>
<dbReference type="PANTHER" id="PTHR30555">
    <property type="entry name" value="HYDROPEROXIDASE I, BIFUNCTIONAL CATALASE-PEROXIDASE"/>
    <property type="match status" value="1"/>
</dbReference>
<comment type="catalytic activity">
    <reaction evidence="7 9 10">
        <text>2 H2O2 = O2 + 2 H2O</text>
        <dbReference type="Rhea" id="RHEA:20309"/>
        <dbReference type="ChEBI" id="CHEBI:15377"/>
        <dbReference type="ChEBI" id="CHEBI:15379"/>
        <dbReference type="ChEBI" id="CHEBI:16240"/>
        <dbReference type="EC" id="1.11.1.21"/>
    </reaction>
</comment>
<keyword evidence="4 9" id="KW-0560">Oxidoreductase</keyword>
<dbReference type="AlphaFoldDB" id="A0A517L6F6"/>
<dbReference type="GO" id="GO:0004096">
    <property type="term" value="F:catalase activity"/>
    <property type="evidence" value="ECO:0007669"/>
    <property type="project" value="UniProtKB-UniRule"/>
</dbReference>
<dbReference type="PRINTS" id="PR00460">
    <property type="entry name" value="BPEROXIDASE"/>
</dbReference>
<reference evidence="12 13" key="1">
    <citation type="submission" date="2019-07" db="EMBL/GenBank/DDBJ databases">
        <title>Finished genome of Venturia effusa.</title>
        <authorList>
            <person name="Young C.A."/>
            <person name="Cox M.P."/>
            <person name="Ganley A.R.D."/>
            <person name="David W.J."/>
        </authorList>
    </citation>
    <scope>NUCLEOTIDE SEQUENCE [LARGE SCALE GENOMIC DNA]</scope>
    <source>
        <strain evidence="13">albino</strain>
    </source>
</reference>
<feature type="cross-link" description="Tryptophyl-tyrosyl-methioninium (Tyr-Met) (with Trp-89)" evidence="9">
    <location>
        <begin position="218"/>
        <end position="244"/>
    </location>
</feature>
<dbReference type="NCBIfam" id="NF011635">
    <property type="entry name" value="PRK15061.1"/>
    <property type="match status" value="1"/>
</dbReference>
<accession>A0A517L6F6</accession>
<organism evidence="12 13">
    <name type="scientific">Venturia effusa</name>
    <dbReference type="NCBI Taxonomy" id="50376"/>
    <lineage>
        <taxon>Eukaryota</taxon>
        <taxon>Fungi</taxon>
        <taxon>Dikarya</taxon>
        <taxon>Ascomycota</taxon>
        <taxon>Pezizomycotina</taxon>
        <taxon>Dothideomycetes</taxon>
        <taxon>Pleosporomycetidae</taxon>
        <taxon>Venturiales</taxon>
        <taxon>Venturiaceae</taxon>
        <taxon>Venturia</taxon>
    </lineage>
</organism>
<feature type="binding site" description="axial binding residue" evidence="9">
    <location>
        <position position="259"/>
    </location>
    <ligand>
        <name>heme</name>
        <dbReference type="ChEBI" id="CHEBI:30413"/>
    </ligand>
    <ligandPart>
        <name>Fe</name>
        <dbReference type="ChEBI" id="CHEBI:18248"/>
    </ligandPart>
</feature>